<dbReference type="InterPro" id="IPR011333">
    <property type="entry name" value="SKP1/BTB/POZ_sf"/>
</dbReference>
<proteinExistence type="predicted"/>
<dbReference type="Gene3D" id="3.30.710.10">
    <property type="entry name" value="Potassium Channel Kv1.1, Chain A"/>
    <property type="match status" value="1"/>
</dbReference>
<sequence length="226" mass="26142">MEKKVHLEWRPTETDGTEIMTMSESNDYGFQYPMTLNVAVRKTPVISQHPSLRGFNFYEIHKRFTDANVTVNSSKYRLHKLVLASKSPYFAKLFEQDLEDYRFADIDECSFKTLVDFMYSCIFPPPAAVDLRLLEGARRYELTELSEYCVTILIINLGVQNVIDTCIQADLMGFDQLKSAAVGFIANNREKVVKSINWRSMKDHPHLLKELLSKISLNERDELETV</sequence>
<dbReference type="InterPro" id="IPR000210">
    <property type="entry name" value="BTB/POZ_dom"/>
</dbReference>
<dbReference type="PROSITE" id="PS50097">
    <property type="entry name" value="BTB"/>
    <property type="match status" value="1"/>
</dbReference>
<dbReference type="SMART" id="SM00225">
    <property type="entry name" value="BTB"/>
    <property type="match status" value="1"/>
</dbReference>
<protein>
    <submittedName>
        <fullName evidence="2">Speckle-type POZ protein</fullName>
    </submittedName>
</protein>
<reference evidence="2" key="2">
    <citation type="submission" date="2014-07" db="EMBL/GenBank/DDBJ databases">
        <authorList>
            <person name="Hull J."/>
        </authorList>
    </citation>
    <scope>NUCLEOTIDE SEQUENCE</scope>
</reference>
<gene>
    <name evidence="2" type="primary">spop_22</name>
    <name evidence="2" type="ORF">CM83_9947</name>
</gene>
<evidence type="ECO:0000313" key="2">
    <source>
        <dbReference type="EMBL" id="JAG31050.1"/>
    </source>
</evidence>
<dbReference type="PANTHER" id="PTHR24413">
    <property type="entry name" value="SPECKLE-TYPE POZ PROTEIN"/>
    <property type="match status" value="1"/>
</dbReference>
<dbReference type="Pfam" id="PF00651">
    <property type="entry name" value="BTB"/>
    <property type="match status" value="1"/>
</dbReference>
<reference evidence="2" key="1">
    <citation type="journal article" date="2014" name="PLoS ONE">
        <title>Transcriptome-Based Identification of ABC Transporters in the Western Tarnished Plant Bug Lygus hesperus.</title>
        <authorList>
            <person name="Hull J.J."/>
            <person name="Chaney K."/>
            <person name="Geib S.M."/>
            <person name="Fabrick J.A."/>
            <person name="Brent C.S."/>
            <person name="Walsh D."/>
            <person name="Lavine L.C."/>
        </authorList>
    </citation>
    <scope>NUCLEOTIDE SEQUENCE</scope>
</reference>
<accession>A0A0A9YNE1</accession>
<dbReference type="SUPFAM" id="SSF54695">
    <property type="entry name" value="POZ domain"/>
    <property type="match status" value="1"/>
</dbReference>
<dbReference type="EMBL" id="GBHO01012554">
    <property type="protein sequence ID" value="JAG31050.1"/>
    <property type="molecule type" value="Transcribed_RNA"/>
</dbReference>
<dbReference type="Gene3D" id="1.25.40.420">
    <property type="match status" value="1"/>
</dbReference>
<dbReference type="CDD" id="cd18186">
    <property type="entry name" value="BTB_POZ_ZBTB_KLHL-like"/>
    <property type="match status" value="1"/>
</dbReference>
<evidence type="ECO:0000259" key="1">
    <source>
        <dbReference type="PROSITE" id="PS50097"/>
    </source>
</evidence>
<name>A0A0A9YNE1_LYGHE</name>
<organism evidence="2">
    <name type="scientific">Lygus hesperus</name>
    <name type="common">Western plant bug</name>
    <dbReference type="NCBI Taxonomy" id="30085"/>
    <lineage>
        <taxon>Eukaryota</taxon>
        <taxon>Metazoa</taxon>
        <taxon>Ecdysozoa</taxon>
        <taxon>Arthropoda</taxon>
        <taxon>Hexapoda</taxon>
        <taxon>Insecta</taxon>
        <taxon>Pterygota</taxon>
        <taxon>Neoptera</taxon>
        <taxon>Paraneoptera</taxon>
        <taxon>Hemiptera</taxon>
        <taxon>Heteroptera</taxon>
        <taxon>Panheteroptera</taxon>
        <taxon>Cimicomorpha</taxon>
        <taxon>Miridae</taxon>
        <taxon>Mirini</taxon>
        <taxon>Lygus</taxon>
    </lineage>
</organism>
<dbReference type="AlphaFoldDB" id="A0A0A9YNE1"/>
<feature type="domain" description="BTB" evidence="1">
    <location>
        <begin position="65"/>
        <end position="120"/>
    </location>
</feature>